<comment type="caution">
    <text evidence="3">The sequence shown here is derived from an EMBL/GenBank/DDBJ whole genome shotgun (WGS) entry which is preliminary data.</text>
</comment>
<dbReference type="SMART" id="SM00530">
    <property type="entry name" value="HTH_XRE"/>
    <property type="match status" value="1"/>
</dbReference>
<sequence>MPRTATTLKAASTDAPRRSGRGRTPSGKPNPIDVHVGARVRLRRTLLGMSQEKLGEAIGLTFQQVQKYERGANRIGASRLFDLSRVLDVPVSFFYDDMATDVSQQSPRMIAAGLYDGDEQATFEADPMTKRETLELVRAYYRITDAQVRKRVFELAKALANASEQG</sequence>
<dbReference type="InterPro" id="IPR010982">
    <property type="entry name" value="Lambda_DNA-bd_dom_sf"/>
</dbReference>
<evidence type="ECO:0000259" key="2">
    <source>
        <dbReference type="PROSITE" id="PS50943"/>
    </source>
</evidence>
<reference evidence="3" key="1">
    <citation type="submission" date="2016-10" db="EMBL/GenBank/DDBJ databases">
        <title>Sequence of Gallionella enrichment culture.</title>
        <authorList>
            <person name="Poehlein A."/>
            <person name="Muehling M."/>
            <person name="Daniel R."/>
        </authorList>
    </citation>
    <scope>NUCLEOTIDE SEQUENCE</scope>
</reference>
<proteinExistence type="predicted"/>
<dbReference type="SUPFAM" id="SSF47413">
    <property type="entry name" value="lambda repressor-like DNA-binding domains"/>
    <property type="match status" value="1"/>
</dbReference>
<dbReference type="Gene3D" id="1.10.260.40">
    <property type="entry name" value="lambda repressor-like DNA-binding domains"/>
    <property type="match status" value="1"/>
</dbReference>
<dbReference type="PROSITE" id="PS50943">
    <property type="entry name" value="HTH_CROC1"/>
    <property type="match status" value="1"/>
</dbReference>
<dbReference type="Pfam" id="PF01381">
    <property type="entry name" value="HTH_3"/>
    <property type="match status" value="1"/>
</dbReference>
<feature type="domain" description="HTH cro/C1-type" evidence="2">
    <location>
        <begin position="40"/>
        <end position="94"/>
    </location>
</feature>
<evidence type="ECO:0000313" key="3">
    <source>
        <dbReference type="EMBL" id="OIR09184.1"/>
    </source>
</evidence>
<feature type="compositionally biased region" description="Polar residues" evidence="1">
    <location>
        <begin position="1"/>
        <end position="10"/>
    </location>
</feature>
<name>A0A1J5SYR8_9ZZZZ</name>
<evidence type="ECO:0000256" key="1">
    <source>
        <dbReference type="SAM" id="MobiDB-lite"/>
    </source>
</evidence>
<gene>
    <name evidence="3" type="ORF">GALL_87910</name>
</gene>
<accession>A0A1J5SYR8</accession>
<organism evidence="3">
    <name type="scientific">mine drainage metagenome</name>
    <dbReference type="NCBI Taxonomy" id="410659"/>
    <lineage>
        <taxon>unclassified sequences</taxon>
        <taxon>metagenomes</taxon>
        <taxon>ecological metagenomes</taxon>
    </lineage>
</organism>
<feature type="region of interest" description="Disordered" evidence="1">
    <location>
        <begin position="1"/>
        <end position="33"/>
    </location>
</feature>
<dbReference type="CDD" id="cd00093">
    <property type="entry name" value="HTH_XRE"/>
    <property type="match status" value="1"/>
</dbReference>
<dbReference type="AlphaFoldDB" id="A0A1J5SYR8"/>
<dbReference type="EMBL" id="MLJW01000028">
    <property type="protein sequence ID" value="OIR09184.1"/>
    <property type="molecule type" value="Genomic_DNA"/>
</dbReference>
<protein>
    <submittedName>
        <fullName evidence="3">Transcriptional repressor DicA</fullName>
    </submittedName>
</protein>
<dbReference type="InterPro" id="IPR001387">
    <property type="entry name" value="Cro/C1-type_HTH"/>
</dbReference>
<dbReference type="GO" id="GO:0003677">
    <property type="term" value="F:DNA binding"/>
    <property type="evidence" value="ECO:0007669"/>
    <property type="project" value="InterPro"/>
</dbReference>